<sequence>MIRREVISCFGLEEREGGGGREEVPGDEKIEKQLVGVGDEEGLKKMIDSEEESDSDEEDLTKKLLNNDGERKKELLDIEERGELR</sequence>
<proteinExistence type="predicted"/>
<evidence type="ECO:0000313" key="2">
    <source>
        <dbReference type="Proteomes" id="UP000270094"/>
    </source>
</evidence>
<evidence type="ECO:0000313" key="1">
    <source>
        <dbReference type="EMBL" id="VDM82662.1"/>
    </source>
</evidence>
<reference evidence="1 2" key="1">
    <citation type="submission" date="2018-11" db="EMBL/GenBank/DDBJ databases">
        <authorList>
            <consortium name="Pathogen Informatics"/>
        </authorList>
    </citation>
    <scope>NUCLEOTIDE SEQUENCE [LARGE SCALE GENOMIC DNA]</scope>
</reference>
<organism evidence="1 2">
    <name type="scientific">Strongylus vulgaris</name>
    <name type="common">Blood worm</name>
    <dbReference type="NCBI Taxonomy" id="40348"/>
    <lineage>
        <taxon>Eukaryota</taxon>
        <taxon>Metazoa</taxon>
        <taxon>Ecdysozoa</taxon>
        <taxon>Nematoda</taxon>
        <taxon>Chromadorea</taxon>
        <taxon>Rhabditida</taxon>
        <taxon>Rhabditina</taxon>
        <taxon>Rhabditomorpha</taxon>
        <taxon>Strongyloidea</taxon>
        <taxon>Strongylidae</taxon>
        <taxon>Strongylus</taxon>
    </lineage>
</organism>
<name>A0A3P7LUB7_STRVU</name>
<dbReference type="AlphaFoldDB" id="A0A3P7LUB7"/>
<dbReference type="EMBL" id="UYYB01118733">
    <property type="protein sequence ID" value="VDM82662.1"/>
    <property type="molecule type" value="Genomic_DNA"/>
</dbReference>
<protein>
    <submittedName>
        <fullName evidence="1">Uncharacterized protein</fullName>
    </submittedName>
</protein>
<keyword evidence="2" id="KW-1185">Reference proteome</keyword>
<accession>A0A3P7LUB7</accession>
<dbReference type="Proteomes" id="UP000270094">
    <property type="component" value="Unassembled WGS sequence"/>
</dbReference>
<gene>
    <name evidence="1" type="ORF">SVUK_LOCUS17660</name>
</gene>